<reference evidence="2 3" key="1">
    <citation type="submission" date="2018-01" db="EMBL/GenBank/DDBJ databases">
        <title>Draft genome sequence of Sphaerisporangium sp. 7K107.</title>
        <authorList>
            <person name="Sahin N."/>
            <person name="Saygin H."/>
            <person name="Ay H."/>
        </authorList>
    </citation>
    <scope>NUCLEOTIDE SEQUENCE [LARGE SCALE GENOMIC DNA]</scope>
    <source>
        <strain evidence="2 3">7K107</strain>
    </source>
</reference>
<protein>
    <submittedName>
        <fullName evidence="2">Uncharacterized protein</fullName>
    </submittedName>
</protein>
<feature type="transmembrane region" description="Helical" evidence="1">
    <location>
        <begin position="83"/>
        <end position="101"/>
    </location>
</feature>
<sequence>MASVVVAAAVSGVTGDFRLLWTVATGSGHLPFDILGLFEPPGADLLVFPLAAVACAFRAWLIWQIFRGAAVAGGDKRTDGPRAGWLSLLLYLSVADALFLSDLVDLVAQDWKPVVGPAIWTATAILFVRALTGESRRFRALGYGLVFLDSACVVLVFLGLPMFGYAWSSLLRAAGFGWTASGGRC</sequence>
<proteinExistence type="predicted"/>
<dbReference type="EMBL" id="POUA01000249">
    <property type="protein sequence ID" value="PZG36800.1"/>
    <property type="molecule type" value="Genomic_DNA"/>
</dbReference>
<evidence type="ECO:0000313" key="3">
    <source>
        <dbReference type="Proteomes" id="UP000248544"/>
    </source>
</evidence>
<accession>A0A2W2GHM2</accession>
<keyword evidence="1" id="KW-1133">Transmembrane helix</keyword>
<evidence type="ECO:0000313" key="2">
    <source>
        <dbReference type="EMBL" id="PZG36800.1"/>
    </source>
</evidence>
<organism evidence="2 3">
    <name type="scientific">Spongiactinospora gelatinilytica</name>
    <dbReference type="NCBI Taxonomy" id="2666298"/>
    <lineage>
        <taxon>Bacteria</taxon>
        <taxon>Bacillati</taxon>
        <taxon>Actinomycetota</taxon>
        <taxon>Actinomycetes</taxon>
        <taxon>Streptosporangiales</taxon>
        <taxon>Streptosporangiaceae</taxon>
        <taxon>Spongiactinospora</taxon>
    </lineage>
</organism>
<dbReference type="Proteomes" id="UP000248544">
    <property type="component" value="Unassembled WGS sequence"/>
</dbReference>
<feature type="transmembrane region" description="Helical" evidence="1">
    <location>
        <begin position="143"/>
        <end position="167"/>
    </location>
</feature>
<comment type="caution">
    <text evidence="2">The sequence shown here is derived from an EMBL/GenBank/DDBJ whole genome shotgun (WGS) entry which is preliminary data.</text>
</comment>
<gene>
    <name evidence="2" type="ORF">C1I98_26280</name>
</gene>
<keyword evidence="1" id="KW-0812">Transmembrane</keyword>
<feature type="transmembrane region" description="Helical" evidence="1">
    <location>
        <begin position="45"/>
        <end position="63"/>
    </location>
</feature>
<feature type="transmembrane region" description="Helical" evidence="1">
    <location>
        <begin position="113"/>
        <end position="131"/>
    </location>
</feature>
<keyword evidence="3" id="KW-1185">Reference proteome</keyword>
<keyword evidence="1" id="KW-0472">Membrane</keyword>
<name>A0A2W2GHM2_9ACTN</name>
<evidence type="ECO:0000256" key="1">
    <source>
        <dbReference type="SAM" id="Phobius"/>
    </source>
</evidence>
<dbReference type="AlphaFoldDB" id="A0A2W2GHM2"/>